<organism evidence="2 3">
    <name type="scientific">Methylobacterium oxalidis</name>
    <dbReference type="NCBI Taxonomy" id="944322"/>
    <lineage>
        <taxon>Bacteria</taxon>
        <taxon>Pseudomonadati</taxon>
        <taxon>Pseudomonadota</taxon>
        <taxon>Alphaproteobacteria</taxon>
        <taxon>Hyphomicrobiales</taxon>
        <taxon>Methylobacteriaceae</taxon>
        <taxon>Methylobacterium</taxon>
    </lineage>
</organism>
<reference evidence="2 3" key="1">
    <citation type="submission" date="2019-07" db="EMBL/GenBank/DDBJ databases">
        <title>Whole genome shotgun sequence of Methylobacterium oxalidis NBRC 107715.</title>
        <authorList>
            <person name="Hosoyama A."/>
            <person name="Uohara A."/>
            <person name="Ohji S."/>
            <person name="Ichikawa N."/>
        </authorList>
    </citation>
    <scope>NUCLEOTIDE SEQUENCE [LARGE SCALE GENOMIC DNA]</scope>
    <source>
        <strain evidence="2 3">NBRC 107715</strain>
    </source>
</reference>
<feature type="region of interest" description="Disordered" evidence="1">
    <location>
        <begin position="32"/>
        <end position="51"/>
    </location>
</feature>
<sequence>MAIPPEWRRVRRSPPERVPWRPRLSVSRSRLEVARRAGHPPLGRDAGSLGRIAVQRSPSADLMRPRGAEFRRTGINKCVGYYLIGRRTR</sequence>
<evidence type="ECO:0000256" key="1">
    <source>
        <dbReference type="SAM" id="MobiDB-lite"/>
    </source>
</evidence>
<gene>
    <name evidence="2" type="ORF">MOX02_33940</name>
</gene>
<dbReference type="Proteomes" id="UP000321960">
    <property type="component" value="Unassembled WGS sequence"/>
</dbReference>
<protein>
    <submittedName>
        <fullName evidence="2">Uncharacterized protein</fullName>
    </submittedName>
</protein>
<name>A0A512J5U6_9HYPH</name>
<dbReference type="AlphaFoldDB" id="A0A512J5U6"/>
<feature type="region of interest" description="Disordered" evidence="1">
    <location>
        <begin position="1"/>
        <end position="20"/>
    </location>
</feature>
<dbReference type="EMBL" id="BJZU01000066">
    <property type="protein sequence ID" value="GEP05356.1"/>
    <property type="molecule type" value="Genomic_DNA"/>
</dbReference>
<comment type="caution">
    <text evidence="2">The sequence shown here is derived from an EMBL/GenBank/DDBJ whole genome shotgun (WGS) entry which is preliminary data.</text>
</comment>
<proteinExistence type="predicted"/>
<evidence type="ECO:0000313" key="2">
    <source>
        <dbReference type="EMBL" id="GEP05356.1"/>
    </source>
</evidence>
<evidence type="ECO:0000313" key="3">
    <source>
        <dbReference type="Proteomes" id="UP000321960"/>
    </source>
</evidence>
<accession>A0A512J5U6</accession>